<accession>A0A917TII2</accession>
<dbReference type="CDD" id="cd04301">
    <property type="entry name" value="NAT_SF"/>
    <property type="match status" value="1"/>
</dbReference>
<proteinExistence type="predicted"/>
<feature type="domain" description="N-acetyltransferase" evidence="1">
    <location>
        <begin position="1"/>
        <end position="156"/>
    </location>
</feature>
<comment type="caution">
    <text evidence="2">The sequence shown here is derived from an EMBL/GenBank/DDBJ whole genome shotgun (WGS) entry which is preliminary data.</text>
</comment>
<dbReference type="AlphaFoldDB" id="A0A917TII2"/>
<gene>
    <name evidence="2" type="ORF">GCM10007977_026960</name>
</gene>
<dbReference type="SUPFAM" id="SSF55729">
    <property type="entry name" value="Acyl-CoA N-acyltransferases (Nat)"/>
    <property type="match status" value="1"/>
</dbReference>
<dbReference type="RefSeq" id="WP_190250122.1">
    <property type="nucleotide sequence ID" value="NZ_BMPI01000011.1"/>
</dbReference>
<dbReference type="PROSITE" id="PS51186">
    <property type="entry name" value="GNAT"/>
    <property type="match status" value="1"/>
</dbReference>
<protein>
    <recommendedName>
        <fullName evidence="1">N-acetyltransferase domain-containing protein</fullName>
    </recommendedName>
</protein>
<reference evidence="2" key="2">
    <citation type="submission" date="2020-09" db="EMBL/GenBank/DDBJ databases">
        <authorList>
            <person name="Sun Q."/>
            <person name="Ohkuma M."/>
        </authorList>
    </citation>
    <scope>NUCLEOTIDE SEQUENCE</scope>
    <source>
        <strain evidence="2">JCM 19831</strain>
    </source>
</reference>
<sequence>MLIRPWEGGDDRLVLAAQPELSERSLTRRFLVGTGGRLPSGYLAHIAKGARPPAWDAQVAIDRGTLCGWAEYGRIHGTTDAADLAVIVADRWQRAGVGSRLVRALVQRMAAAGIRQVYAEVLPSNRDVRAFVRALAGRGPQGEYADGLVRYHFPLVDVPAELRDQNAGMATAV</sequence>
<dbReference type="Pfam" id="PF00583">
    <property type="entry name" value="Acetyltransf_1"/>
    <property type="match status" value="1"/>
</dbReference>
<dbReference type="EMBL" id="BMPI01000011">
    <property type="protein sequence ID" value="GGM24410.1"/>
    <property type="molecule type" value="Genomic_DNA"/>
</dbReference>
<dbReference type="Proteomes" id="UP000642070">
    <property type="component" value="Unassembled WGS sequence"/>
</dbReference>
<name>A0A917TII2_9ACTN</name>
<dbReference type="Gene3D" id="3.40.630.30">
    <property type="match status" value="1"/>
</dbReference>
<evidence type="ECO:0000259" key="1">
    <source>
        <dbReference type="PROSITE" id="PS51186"/>
    </source>
</evidence>
<reference evidence="2" key="1">
    <citation type="journal article" date="2014" name="Int. J. Syst. Evol. Microbiol.">
        <title>Complete genome sequence of Corynebacterium casei LMG S-19264T (=DSM 44701T), isolated from a smear-ripened cheese.</title>
        <authorList>
            <consortium name="US DOE Joint Genome Institute (JGI-PGF)"/>
            <person name="Walter F."/>
            <person name="Albersmeier A."/>
            <person name="Kalinowski J."/>
            <person name="Ruckert C."/>
        </authorList>
    </citation>
    <scope>NUCLEOTIDE SEQUENCE</scope>
    <source>
        <strain evidence="2">JCM 19831</strain>
    </source>
</reference>
<dbReference type="GO" id="GO:0016747">
    <property type="term" value="F:acyltransferase activity, transferring groups other than amino-acyl groups"/>
    <property type="evidence" value="ECO:0007669"/>
    <property type="project" value="InterPro"/>
</dbReference>
<dbReference type="InterPro" id="IPR016181">
    <property type="entry name" value="Acyl_CoA_acyltransferase"/>
</dbReference>
<evidence type="ECO:0000313" key="2">
    <source>
        <dbReference type="EMBL" id="GGM24410.1"/>
    </source>
</evidence>
<organism evidence="2 3">
    <name type="scientific">Dactylosporangium sucinum</name>
    <dbReference type="NCBI Taxonomy" id="1424081"/>
    <lineage>
        <taxon>Bacteria</taxon>
        <taxon>Bacillati</taxon>
        <taxon>Actinomycetota</taxon>
        <taxon>Actinomycetes</taxon>
        <taxon>Micromonosporales</taxon>
        <taxon>Micromonosporaceae</taxon>
        <taxon>Dactylosporangium</taxon>
    </lineage>
</organism>
<dbReference type="InterPro" id="IPR000182">
    <property type="entry name" value="GNAT_dom"/>
</dbReference>
<keyword evidence="3" id="KW-1185">Reference proteome</keyword>
<evidence type="ECO:0000313" key="3">
    <source>
        <dbReference type="Proteomes" id="UP000642070"/>
    </source>
</evidence>